<dbReference type="Proteomes" id="UP001497453">
    <property type="component" value="Chromosome 8"/>
</dbReference>
<evidence type="ECO:0000313" key="3">
    <source>
        <dbReference type="Proteomes" id="UP001497453"/>
    </source>
</evidence>
<sequence length="195" mass="22218">MDSRSSTHSHHVCSRPLTGLFVTDKLSVCIGLVYTKMFDRSYCHGFFHRLCAATYRYTGNLCTKRSCMYTLLYLNILCATPVSISIYLIQFSSDVDKVIIICILYGGIAVVGIFVTSLPPGPPREKRIWDYNISCASFRRTIKVVKKIGNVVGFAVGFYIFFIALPVPLFHVRDWLNQHKHGMECLSRREYVQGK</sequence>
<feature type="transmembrane region" description="Helical" evidence="1">
    <location>
        <begin position="98"/>
        <end position="118"/>
    </location>
</feature>
<keyword evidence="1" id="KW-0472">Membrane</keyword>
<organism evidence="2 3">
    <name type="scientific">Somion occarium</name>
    <dbReference type="NCBI Taxonomy" id="3059160"/>
    <lineage>
        <taxon>Eukaryota</taxon>
        <taxon>Fungi</taxon>
        <taxon>Dikarya</taxon>
        <taxon>Basidiomycota</taxon>
        <taxon>Agaricomycotina</taxon>
        <taxon>Agaricomycetes</taxon>
        <taxon>Polyporales</taxon>
        <taxon>Cerrenaceae</taxon>
        <taxon>Somion</taxon>
    </lineage>
</organism>
<evidence type="ECO:0000313" key="2">
    <source>
        <dbReference type="EMBL" id="CAL1713914.1"/>
    </source>
</evidence>
<gene>
    <name evidence="2" type="ORF">GFSPODELE1_LOCUS9542</name>
</gene>
<reference evidence="3" key="1">
    <citation type="submission" date="2024-04" db="EMBL/GenBank/DDBJ databases">
        <authorList>
            <person name="Shaw F."/>
            <person name="Minotto A."/>
        </authorList>
    </citation>
    <scope>NUCLEOTIDE SEQUENCE [LARGE SCALE GENOMIC DNA]</scope>
</reference>
<keyword evidence="1" id="KW-1133">Transmembrane helix</keyword>
<keyword evidence="1" id="KW-0812">Transmembrane</keyword>
<dbReference type="EMBL" id="OZ037951">
    <property type="protein sequence ID" value="CAL1713914.1"/>
    <property type="molecule type" value="Genomic_DNA"/>
</dbReference>
<evidence type="ECO:0000256" key="1">
    <source>
        <dbReference type="SAM" id="Phobius"/>
    </source>
</evidence>
<keyword evidence="3" id="KW-1185">Reference proteome</keyword>
<proteinExistence type="predicted"/>
<protein>
    <submittedName>
        <fullName evidence="2">Uncharacterized protein</fullName>
    </submittedName>
</protein>
<feature type="transmembrane region" description="Helical" evidence="1">
    <location>
        <begin position="71"/>
        <end position="92"/>
    </location>
</feature>
<accession>A0ABP1E351</accession>
<name>A0ABP1E351_9APHY</name>
<feature type="transmembrane region" description="Helical" evidence="1">
    <location>
        <begin position="148"/>
        <end position="170"/>
    </location>
</feature>